<feature type="region of interest" description="Disordered" evidence="1">
    <location>
        <begin position="124"/>
        <end position="146"/>
    </location>
</feature>
<keyword evidence="3" id="KW-1185">Reference proteome</keyword>
<protein>
    <submittedName>
        <fullName evidence="2">Uncharacterized protein</fullName>
    </submittedName>
</protein>
<dbReference type="AlphaFoldDB" id="A0A9Y2KWK7"/>
<proteinExistence type="predicted"/>
<name>A0A9Y2KWK7_9RHOB</name>
<dbReference type="RefSeq" id="WP_286018110.1">
    <property type="nucleotide sequence ID" value="NZ_CP127247.1"/>
</dbReference>
<organism evidence="2 3">
    <name type="scientific">Parasedimentitalea psychrophila</name>
    <dbReference type="NCBI Taxonomy" id="2997337"/>
    <lineage>
        <taxon>Bacteria</taxon>
        <taxon>Pseudomonadati</taxon>
        <taxon>Pseudomonadota</taxon>
        <taxon>Alphaproteobacteria</taxon>
        <taxon>Rhodobacterales</taxon>
        <taxon>Paracoccaceae</taxon>
        <taxon>Parasedimentitalea</taxon>
    </lineage>
</organism>
<evidence type="ECO:0000256" key="1">
    <source>
        <dbReference type="SAM" id="MobiDB-lite"/>
    </source>
</evidence>
<accession>A0A9Y2KWK7</accession>
<gene>
    <name evidence="2" type="ORF">QPJ95_11785</name>
</gene>
<evidence type="ECO:0000313" key="2">
    <source>
        <dbReference type="EMBL" id="WIY23346.1"/>
    </source>
</evidence>
<reference evidence="2 3" key="1">
    <citation type="submission" date="2023-06" db="EMBL/GenBank/DDBJ databases">
        <title>Parasedimentitalea psychrophila sp. nov., a psychrophilic bacterium isolated from deep-sea sediment.</title>
        <authorList>
            <person name="Li A."/>
        </authorList>
    </citation>
    <scope>NUCLEOTIDE SEQUENCE [LARGE SCALE GENOMIC DNA]</scope>
    <source>
        <strain evidence="2 3">QS115</strain>
    </source>
</reference>
<evidence type="ECO:0000313" key="3">
    <source>
        <dbReference type="Proteomes" id="UP001238334"/>
    </source>
</evidence>
<dbReference type="Proteomes" id="UP001238334">
    <property type="component" value="Chromosome"/>
</dbReference>
<dbReference type="EMBL" id="CP127247">
    <property type="protein sequence ID" value="WIY23346.1"/>
    <property type="molecule type" value="Genomic_DNA"/>
</dbReference>
<sequence>MARLLVKFTQGYSRYNKGDTAAFGADVARKLCEGKGKVAKLMGDAADPDAGKSVLIGKVDTREVQEIVDQARTELQGRSQTLDERENSLGQREQVLFDREAALATREADLANREAALIATVEPADTKVKTGGKKASGKPPEQGAKT</sequence>
<dbReference type="KEGG" id="ppso:QPJ95_11785"/>